<proteinExistence type="predicted"/>
<dbReference type="Pfam" id="PF00505">
    <property type="entry name" value="HMG_box"/>
    <property type="match status" value="1"/>
</dbReference>
<keyword evidence="2 4" id="KW-0238">DNA-binding</keyword>
<dbReference type="InterPro" id="IPR009071">
    <property type="entry name" value="HMG_box_dom"/>
</dbReference>
<evidence type="ECO:0000313" key="8">
    <source>
        <dbReference type="Proteomes" id="UP001489004"/>
    </source>
</evidence>
<name>A0AAW1P009_9CHLO</name>
<feature type="compositionally biased region" description="Acidic residues" evidence="5">
    <location>
        <begin position="156"/>
        <end position="169"/>
    </location>
</feature>
<dbReference type="InterPro" id="IPR036910">
    <property type="entry name" value="HMG_box_dom_sf"/>
</dbReference>
<evidence type="ECO:0000259" key="6">
    <source>
        <dbReference type="PROSITE" id="PS50118"/>
    </source>
</evidence>
<feature type="region of interest" description="Disordered" evidence="5">
    <location>
        <begin position="102"/>
        <end position="169"/>
    </location>
</feature>
<keyword evidence="3 4" id="KW-0539">Nucleus</keyword>
<comment type="caution">
    <text evidence="7">The sequence shown here is derived from an EMBL/GenBank/DDBJ whole genome shotgun (WGS) entry which is preliminary data.</text>
</comment>
<feature type="DNA-binding region" description="HMG box" evidence="4">
    <location>
        <begin position="60"/>
        <end position="128"/>
    </location>
</feature>
<dbReference type="Gene3D" id="1.10.30.10">
    <property type="entry name" value="High mobility group box domain"/>
    <property type="match status" value="1"/>
</dbReference>
<feature type="compositionally biased region" description="Basic residues" evidence="5">
    <location>
        <begin position="142"/>
        <end position="151"/>
    </location>
</feature>
<dbReference type="PANTHER" id="PTHR48112:SF32">
    <property type="entry name" value="HIGH MOBILITY GROUP PROTEIN B3"/>
    <property type="match status" value="1"/>
</dbReference>
<dbReference type="PANTHER" id="PTHR48112">
    <property type="entry name" value="HIGH MOBILITY GROUP PROTEIN DSP1"/>
    <property type="match status" value="1"/>
</dbReference>
<protein>
    <recommendedName>
        <fullName evidence="6">HMG box domain-containing protein</fullName>
    </recommendedName>
</protein>
<feature type="compositionally biased region" description="Basic and acidic residues" evidence="5">
    <location>
        <begin position="39"/>
        <end position="59"/>
    </location>
</feature>
<dbReference type="AlphaFoldDB" id="A0AAW1P009"/>
<evidence type="ECO:0000256" key="4">
    <source>
        <dbReference type="PROSITE-ProRule" id="PRU00267"/>
    </source>
</evidence>
<feature type="compositionally biased region" description="Basic and acidic residues" evidence="5">
    <location>
        <begin position="102"/>
        <end position="122"/>
    </location>
</feature>
<dbReference type="SUPFAM" id="SSF47095">
    <property type="entry name" value="HMG-box"/>
    <property type="match status" value="1"/>
</dbReference>
<evidence type="ECO:0000256" key="2">
    <source>
        <dbReference type="ARBA" id="ARBA00023125"/>
    </source>
</evidence>
<organism evidence="7 8">
    <name type="scientific">[Myrmecia] bisecta</name>
    <dbReference type="NCBI Taxonomy" id="41462"/>
    <lineage>
        <taxon>Eukaryota</taxon>
        <taxon>Viridiplantae</taxon>
        <taxon>Chlorophyta</taxon>
        <taxon>core chlorophytes</taxon>
        <taxon>Trebouxiophyceae</taxon>
        <taxon>Trebouxiales</taxon>
        <taxon>Trebouxiaceae</taxon>
        <taxon>Myrmecia</taxon>
    </lineage>
</organism>
<dbReference type="InterPro" id="IPR050342">
    <property type="entry name" value="HMGB"/>
</dbReference>
<dbReference type="SMART" id="SM00398">
    <property type="entry name" value="HMG"/>
    <property type="match status" value="1"/>
</dbReference>
<evidence type="ECO:0000313" key="7">
    <source>
        <dbReference type="EMBL" id="KAK9803025.1"/>
    </source>
</evidence>
<dbReference type="FunFam" id="1.10.30.10:FF:000016">
    <property type="entry name" value="FACT complex subunit SSRP1"/>
    <property type="match status" value="1"/>
</dbReference>
<reference evidence="7 8" key="1">
    <citation type="journal article" date="2024" name="Nat. Commun.">
        <title>Phylogenomics reveals the evolutionary origins of lichenization in chlorophyte algae.</title>
        <authorList>
            <person name="Puginier C."/>
            <person name="Libourel C."/>
            <person name="Otte J."/>
            <person name="Skaloud P."/>
            <person name="Haon M."/>
            <person name="Grisel S."/>
            <person name="Petersen M."/>
            <person name="Berrin J.G."/>
            <person name="Delaux P.M."/>
            <person name="Dal Grande F."/>
            <person name="Keller J."/>
        </authorList>
    </citation>
    <scope>NUCLEOTIDE SEQUENCE [LARGE SCALE GENOMIC DNA]</scope>
    <source>
        <strain evidence="7 8">SAG 2043</strain>
    </source>
</reference>
<dbReference type="Proteomes" id="UP001489004">
    <property type="component" value="Unassembled WGS sequence"/>
</dbReference>
<dbReference type="EMBL" id="JALJOR010000025">
    <property type="protein sequence ID" value="KAK9803025.1"/>
    <property type="molecule type" value="Genomic_DNA"/>
</dbReference>
<feature type="region of interest" description="Disordered" evidence="5">
    <location>
        <begin position="17"/>
        <end position="67"/>
    </location>
</feature>
<dbReference type="PROSITE" id="PS50118">
    <property type="entry name" value="HMG_BOX_2"/>
    <property type="match status" value="1"/>
</dbReference>
<dbReference type="GO" id="GO:0005634">
    <property type="term" value="C:nucleus"/>
    <property type="evidence" value="ECO:0007669"/>
    <property type="project" value="UniProtKB-SubCell"/>
</dbReference>
<keyword evidence="8" id="KW-1185">Reference proteome</keyword>
<evidence type="ECO:0000256" key="5">
    <source>
        <dbReference type="SAM" id="MobiDB-lite"/>
    </source>
</evidence>
<feature type="domain" description="HMG box" evidence="6">
    <location>
        <begin position="60"/>
        <end position="128"/>
    </location>
</feature>
<accession>A0AAW1P009</accession>
<sequence>MVIAACSHLVSHCSLACTKTPDPTDHPPVTNATMPKAATKKEAPAKKEKKEKKAKDPNAPKKPSGPYIFFCNAKRGEIKKDNPDFGVAQIGKELGVLWKAATDKDKEPFFKQAEKDKERYAKAMESYTPPEPAEEGEEAPAKKAKKERKPKKVVEKEEEEEEEEDEDDE</sequence>
<comment type="subcellular location">
    <subcellularLocation>
        <location evidence="1">Nucleus</location>
    </subcellularLocation>
</comment>
<evidence type="ECO:0000256" key="3">
    <source>
        <dbReference type="ARBA" id="ARBA00023242"/>
    </source>
</evidence>
<dbReference type="GO" id="GO:0003677">
    <property type="term" value="F:DNA binding"/>
    <property type="evidence" value="ECO:0007669"/>
    <property type="project" value="UniProtKB-UniRule"/>
</dbReference>
<evidence type="ECO:0000256" key="1">
    <source>
        <dbReference type="ARBA" id="ARBA00004123"/>
    </source>
</evidence>
<gene>
    <name evidence="7" type="ORF">WJX72_005311</name>
</gene>